<comment type="caution">
    <text evidence="2">The sequence shown here is derived from an EMBL/GenBank/DDBJ whole genome shotgun (WGS) entry which is preliminary data.</text>
</comment>
<protein>
    <recommendedName>
        <fullName evidence="1">PsbP C-terminal domain-containing protein</fullName>
    </recommendedName>
</protein>
<reference evidence="2 3" key="1">
    <citation type="journal article" date="2015" name="Genome Biol. Evol.">
        <title>Comparative Genomics of a Bacterivorous Green Alga Reveals Evolutionary Causalities and Consequences of Phago-Mixotrophic Mode of Nutrition.</title>
        <authorList>
            <person name="Burns J.A."/>
            <person name="Paasch A."/>
            <person name="Narechania A."/>
            <person name="Kim E."/>
        </authorList>
    </citation>
    <scope>NUCLEOTIDE SEQUENCE [LARGE SCALE GENOMIC DNA]</scope>
    <source>
        <strain evidence="2 3">PLY_AMNH</strain>
    </source>
</reference>
<gene>
    <name evidence="2" type="ORF">CYMTET_55741</name>
</gene>
<dbReference type="SUPFAM" id="SSF55724">
    <property type="entry name" value="Mog1p/PsbP-like"/>
    <property type="match status" value="1"/>
</dbReference>
<keyword evidence="3" id="KW-1185">Reference proteome</keyword>
<dbReference type="GO" id="GO:0009654">
    <property type="term" value="C:photosystem II oxygen evolving complex"/>
    <property type="evidence" value="ECO:0007669"/>
    <property type="project" value="InterPro"/>
</dbReference>
<dbReference type="AlphaFoldDB" id="A0AAE0EMP0"/>
<dbReference type="InterPro" id="IPR002683">
    <property type="entry name" value="PsbP_C"/>
</dbReference>
<dbReference type="Gene3D" id="3.40.1000.10">
    <property type="entry name" value="Mog1/PsbP, alpha/beta/alpha sandwich"/>
    <property type="match status" value="1"/>
</dbReference>
<organism evidence="2 3">
    <name type="scientific">Cymbomonas tetramitiformis</name>
    <dbReference type="NCBI Taxonomy" id="36881"/>
    <lineage>
        <taxon>Eukaryota</taxon>
        <taxon>Viridiplantae</taxon>
        <taxon>Chlorophyta</taxon>
        <taxon>Pyramimonadophyceae</taxon>
        <taxon>Pyramimonadales</taxon>
        <taxon>Pyramimonadaceae</taxon>
        <taxon>Cymbomonas</taxon>
    </lineage>
</organism>
<dbReference type="PANTHER" id="PTHR31407">
    <property type="match status" value="1"/>
</dbReference>
<evidence type="ECO:0000313" key="3">
    <source>
        <dbReference type="Proteomes" id="UP001190700"/>
    </source>
</evidence>
<name>A0AAE0EMP0_9CHLO</name>
<dbReference type="GO" id="GO:0005509">
    <property type="term" value="F:calcium ion binding"/>
    <property type="evidence" value="ECO:0007669"/>
    <property type="project" value="InterPro"/>
</dbReference>
<dbReference type="GO" id="GO:0015979">
    <property type="term" value="P:photosynthesis"/>
    <property type="evidence" value="ECO:0007669"/>
    <property type="project" value="InterPro"/>
</dbReference>
<proteinExistence type="predicted"/>
<accession>A0AAE0EMP0</accession>
<sequence length="276" mass="29757">MSLLKGSACLLVKPTLRVKSAKSVGGPRSRKVACKASSGKDDAVAWSRRETLLGCALASQLTDPLVQSSLAAANLAGDGAMVQNYLAQATGMEGEYYLYVPRADRTPALRAGTLSPYQFGIPPGWKEDPVANAISGNYCQPRCDEPTTEVKFSYPAEGSCQVIIAPLVKLTRQKRPSIDEVGPLDGIIASVGPYITGDFVEPEDVIAQEELVVDGHKYFVYELDTPYALTGTHNFASVTTTRDAIALFVVSTGDKQYDKSAEKLREMVRSFRVGPE</sequence>
<evidence type="ECO:0000259" key="1">
    <source>
        <dbReference type="Pfam" id="PF01789"/>
    </source>
</evidence>
<dbReference type="GO" id="GO:0019898">
    <property type="term" value="C:extrinsic component of membrane"/>
    <property type="evidence" value="ECO:0007669"/>
    <property type="project" value="InterPro"/>
</dbReference>
<feature type="domain" description="PsbP C-terminal" evidence="1">
    <location>
        <begin position="117"/>
        <end position="273"/>
    </location>
</feature>
<dbReference type="Pfam" id="PF01789">
    <property type="entry name" value="PsbP"/>
    <property type="match status" value="1"/>
</dbReference>
<dbReference type="EMBL" id="LGRX02035582">
    <property type="protein sequence ID" value="KAK3233991.1"/>
    <property type="molecule type" value="Genomic_DNA"/>
</dbReference>
<evidence type="ECO:0000313" key="2">
    <source>
        <dbReference type="EMBL" id="KAK3233991.1"/>
    </source>
</evidence>
<dbReference type="Proteomes" id="UP001190700">
    <property type="component" value="Unassembled WGS sequence"/>
</dbReference>
<dbReference type="PANTHER" id="PTHR31407:SF18">
    <property type="entry name" value="PSBP DOMAIN-CONTAINING PROTEIN 6, CHLOROPLASTIC"/>
    <property type="match status" value="1"/>
</dbReference>
<dbReference type="InterPro" id="IPR016123">
    <property type="entry name" value="Mog1/PsbP_a/b/a-sand"/>
</dbReference>